<evidence type="ECO:0000313" key="7">
    <source>
        <dbReference type="EMBL" id="KAF2904307.1"/>
    </source>
</evidence>
<organism evidence="7 8">
    <name type="scientific">Ignelater luminosus</name>
    <name type="common">Cucubano</name>
    <name type="synonym">Pyrophorus luminosus</name>
    <dbReference type="NCBI Taxonomy" id="2038154"/>
    <lineage>
        <taxon>Eukaryota</taxon>
        <taxon>Metazoa</taxon>
        <taxon>Ecdysozoa</taxon>
        <taxon>Arthropoda</taxon>
        <taxon>Hexapoda</taxon>
        <taxon>Insecta</taxon>
        <taxon>Pterygota</taxon>
        <taxon>Neoptera</taxon>
        <taxon>Endopterygota</taxon>
        <taxon>Coleoptera</taxon>
        <taxon>Polyphaga</taxon>
        <taxon>Elateriformia</taxon>
        <taxon>Elateroidea</taxon>
        <taxon>Elateridae</taxon>
        <taxon>Agrypninae</taxon>
        <taxon>Pyrophorini</taxon>
        <taxon>Ignelater</taxon>
    </lineage>
</organism>
<protein>
    <submittedName>
        <fullName evidence="7">Uncharacterized protein</fullName>
    </submittedName>
</protein>
<dbReference type="SUPFAM" id="SSF47113">
    <property type="entry name" value="Histone-fold"/>
    <property type="match status" value="1"/>
</dbReference>
<evidence type="ECO:0000313" key="8">
    <source>
        <dbReference type="Proteomes" id="UP000801492"/>
    </source>
</evidence>
<dbReference type="GO" id="GO:0046982">
    <property type="term" value="F:protein heterodimerization activity"/>
    <property type="evidence" value="ECO:0007669"/>
    <property type="project" value="InterPro"/>
</dbReference>
<evidence type="ECO:0000256" key="3">
    <source>
        <dbReference type="ARBA" id="ARBA00023159"/>
    </source>
</evidence>
<proteinExistence type="inferred from homology"/>
<keyword evidence="5" id="KW-0539">Nucleus</keyword>
<dbReference type="GO" id="GO:0006366">
    <property type="term" value="P:transcription by RNA polymerase II"/>
    <property type="evidence" value="ECO:0007669"/>
    <property type="project" value="InterPro"/>
</dbReference>
<dbReference type="FunFam" id="1.10.20.10:FF:000023">
    <property type="entry name" value="transcription initiation protein SPT3 homolog"/>
    <property type="match status" value="1"/>
</dbReference>
<evidence type="ECO:0000256" key="4">
    <source>
        <dbReference type="ARBA" id="ARBA00023163"/>
    </source>
</evidence>
<keyword evidence="2" id="KW-0805">Transcription regulation</keyword>
<dbReference type="GO" id="GO:0000124">
    <property type="term" value="C:SAGA complex"/>
    <property type="evidence" value="ECO:0007669"/>
    <property type="project" value="UniProtKB-ARBA"/>
</dbReference>
<comment type="caution">
    <text evidence="7">The sequence shown here is derived from an EMBL/GenBank/DDBJ whole genome shotgun (WGS) entry which is preliminary data.</text>
</comment>
<evidence type="ECO:0000256" key="1">
    <source>
        <dbReference type="ARBA" id="ARBA00004123"/>
    </source>
</evidence>
<name>A0A8K0DIS9_IGNLU</name>
<keyword evidence="4" id="KW-0804">Transcription</keyword>
<dbReference type="PANTHER" id="PTHR11380">
    <property type="entry name" value="TRANSCRIPTION INITIATION FACTOR TFIID/SUPT3-RELATED"/>
    <property type="match status" value="1"/>
</dbReference>
<dbReference type="InterPro" id="IPR009072">
    <property type="entry name" value="Histone-fold"/>
</dbReference>
<gene>
    <name evidence="7" type="ORF">ILUMI_01872</name>
</gene>
<dbReference type="PANTHER" id="PTHR11380:SF16">
    <property type="entry name" value="TRANSCRIPTION INITIATION PROTEIN SPT3 HOMOLOG"/>
    <property type="match status" value="1"/>
</dbReference>
<accession>A0A8K0DIS9</accession>
<comment type="similarity">
    <text evidence="6">Belongs to the SPT3 family.</text>
</comment>
<sequence length="530" mass="60731">MEPQKITYYNEISLMMFGFGDSHKPNPETVRFVESIVLRQLRTIVHEALKYCETKFLRGEELVFLMRKNKWKMRRFVKYLHNKDRKLKFEADTTEEVKPTKRHKNELLDFIEKIDETGELTDLTEFDEGKYERQVRADRISLALDEKKYMDFYKARCTSFSSKEMSRAANYEKLRLWVDPKKELNFTNVAIEVLLYYAYETVAQITDYALLVRMDARRNGDPLSNLSGAHYSATMFVAEHKFSGPNPDYSRVYNGQPPISVAEIKEVLRRVNMPQAGKLNFVREGIKEVDKGKPEVSKEGTQVKTIASISMPCIVILQTLLVRIKHGNHETIIRALLEPASQKSYILKSTLKEIGCLPERCESIQHSLFGGHHTEVTQHDAYITITLSSLEGDYIYSFEAIDHHEICGNIAPIPSGPWVEQLKLHNIYLSDVNTDGPIEVLFGADVVGSRADSRPNQAWLETYGKGLKGYEQLITDTLGITDPSKKLSKIEPEAATHQHFLDSVKINEEGLIEVRLPFIENHPHSLLSMA</sequence>
<dbReference type="EMBL" id="VTPC01000798">
    <property type="protein sequence ID" value="KAF2904307.1"/>
    <property type="molecule type" value="Genomic_DNA"/>
</dbReference>
<dbReference type="GO" id="GO:0003713">
    <property type="term" value="F:transcription coactivator activity"/>
    <property type="evidence" value="ECO:0007669"/>
    <property type="project" value="TreeGrafter"/>
</dbReference>
<keyword evidence="8" id="KW-1185">Reference proteome</keyword>
<dbReference type="AlphaFoldDB" id="A0A8K0DIS9"/>
<dbReference type="CDD" id="cd07978">
    <property type="entry name" value="HFD_TAF13"/>
    <property type="match status" value="1"/>
</dbReference>
<dbReference type="OrthoDB" id="66982at2759"/>
<dbReference type="Pfam" id="PF02269">
    <property type="entry name" value="TFIID-18kDa"/>
    <property type="match status" value="1"/>
</dbReference>
<dbReference type="GO" id="GO:0006357">
    <property type="term" value="P:regulation of transcription by RNA polymerase II"/>
    <property type="evidence" value="ECO:0007669"/>
    <property type="project" value="UniProtKB-ARBA"/>
</dbReference>
<dbReference type="Proteomes" id="UP000801492">
    <property type="component" value="Unassembled WGS sequence"/>
</dbReference>
<evidence type="ECO:0000256" key="2">
    <source>
        <dbReference type="ARBA" id="ARBA00023015"/>
    </source>
</evidence>
<keyword evidence="3" id="KW-0010">Activator</keyword>
<dbReference type="Gene3D" id="1.10.20.10">
    <property type="entry name" value="Histone, subunit A"/>
    <property type="match status" value="1"/>
</dbReference>
<reference evidence="7" key="1">
    <citation type="submission" date="2019-08" db="EMBL/GenBank/DDBJ databases">
        <title>The genome of the North American firefly Photinus pyralis.</title>
        <authorList>
            <consortium name="Photinus pyralis genome working group"/>
            <person name="Fallon T.R."/>
            <person name="Sander Lower S.E."/>
            <person name="Weng J.-K."/>
        </authorList>
    </citation>
    <scope>NUCLEOTIDE SEQUENCE</scope>
    <source>
        <strain evidence="7">TRF0915ILg1</strain>
        <tissue evidence="7">Whole body</tissue>
    </source>
</reference>
<evidence type="ECO:0000256" key="6">
    <source>
        <dbReference type="ARBA" id="ARBA00061274"/>
    </source>
</evidence>
<dbReference type="InterPro" id="IPR003195">
    <property type="entry name" value="TFIID_TAF13"/>
</dbReference>
<comment type="subcellular location">
    <subcellularLocation>
        <location evidence="1">Nucleus</location>
    </subcellularLocation>
</comment>
<dbReference type="GO" id="GO:0005634">
    <property type="term" value="C:nucleus"/>
    <property type="evidence" value="ECO:0007669"/>
    <property type="project" value="UniProtKB-SubCell"/>
</dbReference>
<evidence type="ECO:0000256" key="5">
    <source>
        <dbReference type="ARBA" id="ARBA00023242"/>
    </source>
</evidence>